<protein>
    <submittedName>
        <fullName evidence="2">DUF1840 domain-containing protein</fullName>
    </submittedName>
</protein>
<proteinExistence type="predicted"/>
<dbReference type="Proteomes" id="UP000238605">
    <property type="component" value="Unassembled WGS sequence"/>
</dbReference>
<evidence type="ECO:0000256" key="1">
    <source>
        <dbReference type="SAM" id="MobiDB-lite"/>
    </source>
</evidence>
<dbReference type="RefSeq" id="WP_104302285.1">
    <property type="nucleotide sequence ID" value="NZ_PSNX01000006.1"/>
</dbReference>
<dbReference type="Pfam" id="PF08895">
    <property type="entry name" value="DUF1840"/>
    <property type="match status" value="1"/>
</dbReference>
<name>A0A2S5SVF5_9BURK</name>
<feature type="region of interest" description="Disordered" evidence="1">
    <location>
        <begin position="56"/>
        <end position="77"/>
    </location>
</feature>
<dbReference type="InterPro" id="IPR014991">
    <property type="entry name" value="DUF1840"/>
</dbReference>
<keyword evidence="3" id="KW-1185">Reference proteome</keyword>
<evidence type="ECO:0000313" key="3">
    <source>
        <dbReference type="Proteomes" id="UP000238605"/>
    </source>
</evidence>
<feature type="compositionally biased region" description="Basic and acidic residues" evidence="1">
    <location>
        <begin position="56"/>
        <end position="71"/>
    </location>
</feature>
<dbReference type="AlphaFoldDB" id="A0A2S5SVF5"/>
<reference evidence="2 3" key="1">
    <citation type="submission" date="2018-02" db="EMBL/GenBank/DDBJ databases">
        <title>Reclassifiation of [Polyangium] brachysporum DSM 7029 as Guopingzhaonella breviflexa gen. nov., sp. nov., a member of the family Comamonadaceae.</title>
        <authorList>
            <person name="Tang B."/>
        </authorList>
    </citation>
    <scope>NUCLEOTIDE SEQUENCE [LARGE SCALE GENOMIC DNA]</scope>
    <source>
        <strain evidence="2 3">BCRC 80649</strain>
    </source>
</reference>
<dbReference type="OrthoDB" id="5296629at2"/>
<comment type="caution">
    <text evidence="2">The sequence shown here is derived from an EMBL/GenBank/DDBJ whole genome shotgun (WGS) entry which is preliminary data.</text>
</comment>
<accession>A0A2S5SVF5</accession>
<sequence>MLYKFKSRITGDVIMTGPHGDQALQAMGREPSPKGIVLPEDMPAAIAGLERAIAQEEAARRQAEEEARAEGRTLPPDESVALRQRLWPLIDMLRRSHEAGKEIVWGV</sequence>
<gene>
    <name evidence="2" type="ORF">C1704_08455</name>
</gene>
<organism evidence="2 3">
    <name type="scientific">Caldimonas caldifontis</name>
    <dbReference type="NCBI Taxonomy" id="1452508"/>
    <lineage>
        <taxon>Bacteria</taxon>
        <taxon>Pseudomonadati</taxon>
        <taxon>Pseudomonadota</taxon>
        <taxon>Betaproteobacteria</taxon>
        <taxon>Burkholderiales</taxon>
        <taxon>Sphaerotilaceae</taxon>
        <taxon>Caldimonas</taxon>
    </lineage>
</organism>
<dbReference type="EMBL" id="PSNX01000006">
    <property type="protein sequence ID" value="PPE66686.1"/>
    <property type="molecule type" value="Genomic_DNA"/>
</dbReference>
<evidence type="ECO:0000313" key="2">
    <source>
        <dbReference type="EMBL" id="PPE66686.1"/>
    </source>
</evidence>